<feature type="domain" description="Copper amine oxidase catalytic" evidence="8">
    <location>
        <begin position="232"/>
        <end position="639"/>
    </location>
</feature>
<dbReference type="InterPro" id="IPR036460">
    <property type="entry name" value="Cu_amine_oxidase_C_sf"/>
</dbReference>
<keyword evidence="11" id="KW-1185">Reference proteome</keyword>
<keyword evidence="6 7" id="KW-0186">Copper</keyword>
<evidence type="ECO:0000256" key="4">
    <source>
        <dbReference type="ARBA" id="ARBA00022772"/>
    </source>
</evidence>
<evidence type="ECO:0000256" key="5">
    <source>
        <dbReference type="ARBA" id="ARBA00023002"/>
    </source>
</evidence>
<keyword evidence="5 7" id="KW-0560">Oxidoreductase</keyword>
<accession>A0ABR3SB91</accession>
<evidence type="ECO:0000259" key="9">
    <source>
        <dbReference type="Pfam" id="PF09248"/>
    </source>
</evidence>
<evidence type="ECO:0000259" key="8">
    <source>
        <dbReference type="Pfam" id="PF01179"/>
    </source>
</evidence>
<keyword evidence="4 7" id="KW-0801">TPQ</keyword>
<comment type="caution">
    <text evidence="10">The sequence shown here is derived from an EMBL/GenBank/DDBJ whole genome shotgun (WGS) entry which is preliminary data.</text>
</comment>
<dbReference type="InterPro" id="IPR015798">
    <property type="entry name" value="Cu_amine_oxidase_C"/>
</dbReference>
<dbReference type="Gene3D" id="2.70.98.20">
    <property type="entry name" value="Copper amine oxidase, catalytic domain"/>
    <property type="match status" value="1"/>
</dbReference>
<evidence type="ECO:0000256" key="7">
    <source>
        <dbReference type="RuleBase" id="RU000672"/>
    </source>
</evidence>
<dbReference type="EMBL" id="JAJVDC020000337">
    <property type="protein sequence ID" value="KAL1615088.1"/>
    <property type="molecule type" value="Genomic_DNA"/>
</dbReference>
<evidence type="ECO:0000256" key="1">
    <source>
        <dbReference type="ARBA" id="ARBA00001935"/>
    </source>
</evidence>
<dbReference type="PANTHER" id="PTHR10638:SF20">
    <property type="entry name" value="AMINE OXIDASE"/>
    <property type="match status" value="1"/>
</dbReference>
<dbReference type="Proteomes" id="UP001521116">
    <property type="component" value="Unassembled WGS sequence"/>
</dbReference>
<dbReference type="Pfam" id="PF01179">
    <property type="entry name" value="Cu_amine_oxid"/>
    <property type="match status" value="1"/>
</dbReference>
<organism evidence="10 11">
    <name type="scientific">Neofusicoccum ribis</name>
    <dbReference type="NCBI Taxonomy" id="45134"/>
    <lineage>
        <taxon>Eukaryota</taxon>
        <taxon>Fungi</taxon>
        <taxon>Dikarya</taxon>
        <taxon>Ascomycota</taxon>
        <taxon>Pezizomycotina</taxon>
        <taxon>Dothideomycetes</taxon>
        <taxon>Dothideomycetes incertae sedis</taxon>
        <taxon>Botryosphaeriales</taxon>
        <taxon>Botryosphaeriaceae</taxon>
        <taxon>Neofusicoccum</taxon>
    </lineage>
</organism>
<feature type="domain" description="DUF1965" evidence="9">
    <location>
        <begin position="154"/>
        <end position="221"/>
    </location>
</feature>
<dbReference type="Gene3D" id="3.10.450.40">
    <property type="match status" value="2"/>
</dbReference>
<dbReference type="SUPFAM" id="SSF49998">
    <property type="entry name" value="Amine oxidase catalytic domain"/>
    <property type="match status" value="1"/>
</dbReference>
<evidence type="ECO:0000256" key="2">
    <source>
        <dbReference type="ARBA" id="ARBA00007983"/>
    </source>
</evidence>
<gene>
    <name evidence="10" type="ORF">SLS56_011942</name>
</gene>
<dbReference type="InterPro" id="IPR015328">
    <property type="entry name" value="DUF1965"/>
</dbReference>
<comment type="PTM">
    <text evidence="7">Topaquinone (TPQ) is generated by copper-dependent autoxidation of a specific tyrosyl residue.</text>
</comment>
<reference evidence="10 11" key="1">
    <citation type="submission" date="2024-02" db="EMBL/GenBank/DDBJ databases">
        <title>De novo assembly and annotation of 12 fungi associated with fruit tree decline syndrome in Ontario, Canada.</title>
        <authorList>
            <person name="Sulman M."/>
            <person name="Ellouze W."/>
            <person name="Ilyukhin E."/>
        </authorList>
    </citation>
    <scope>NUCLEOTIDE SEQUENCE [LARGE SCALE GENOMIC DNA]</scope>
    <source>
        <strain evidence="10 11">M1-105</strain>
    </source>
</reference>
<dbReference type="InterPro" id="IPR016182">
    <property type="entry name" value="Cu_amine_oxidase_N-reg"/>
</dbReference>
<evidence type="ECO:0000313" key="11">
    <source>
        <dbReference type="Proteomes" id="UP001521116"/>
    </source>
</evidence>
<dbReference type="EC" id="1.4.3.-" evidence="7"/>
<dbReference type="InterPro" id="IPR000269">
    <property type="entry name" value="Cu_amine_oxidase"/>
</dbReference>
<sequence>MNLFIELNPPNKTEVLPYVASNFSDLLPARYAHVVTTLRATANASWQELLVGPLPISHFTTVQPLQYSLTRKTDGRVRWLDPDAHGALEKEFLYKVGASIADITPDLCGGVIAGFDNDTLAFVGLTTPYQEDTEGRIIRWDEIKKKPTDKFDTQTLLPQGLYLKSDVTGRDPSKWRVLGWFYNNIFYSTTEDFRAASRSSGFERLGHNVEGNWARTDRQGPRFESDGLPHPTMMHPGGTARFSIDYSENYIEWMDFSFYIGFSHDTGLSLYDIRFGGEKVLYELGLQEILVHYAGSGPYESGHVSHDSHVGIGRYAFRLVPGYDCPPYATFLNTYSHSGGGTNLRRNTICLFEFMSDSPIQRHTTFEYVSVTNNVYFTVRTISTIADYDYIISYKFFVDGTIGVEAQASGYIIAAHYAHSQDYGFHIHDHLSGSMHEHLMNFKADFDILGTPNTAQVIHNIPITQIYPWSNGKPRNTMRLERTFVENEDHGRLNWDDARGQKQLVLVNKNATNKFGEHRGYQLVPAHPAAATHSRLTAVNSTSLGRTAGWSSHDVHITAHHDTEPRSAYPFNAHDLYNPPIDFDLFFNGENLEQTDLVVWFNLGMFHLPHTGDLPNTLTTAAHAGVRLVPVNFFSLDQSRRSVNQVRIDYTGGNVTHVETFGQSVKGSSTNDQICCNSDTVRSDLWEYQGPS</sequence>
<keyword evidence="3 7" id="KW-0479">Metal-binding</keyword>
<comment type="cofactor">
    <cofactor evidence="1">
        <name>Cu cation</name>
        <dbReference type="ChEBI" id="CHEBI:23378"/>
    </cofactor>
</comment>
<comment type="cofactor">
    <cofactor evidence="7">
        <name>Cu cation</name>
        <dbReference type="ChEBI" id="CHEBI:23378"/>
    </cofactor>
    <text evidence="7">Contains 1 topaquinone per subunit.</text>
</comment>
<dbReference type="Pfam" id="PF09248">
    <property type="entry name" value="DUF1965"/>
    <property type="match status" value="1"/>
</dbReference>
<evidence type="ECO:0000313" key="10">
    <source>
        <dbReference type="EMBL" id="KAL1615088.1"/>
    </source>
</evidence>
<protein>
    <recommendedName>
        <fullName evidence="7">Amine oxidase</fullName>
        <ecNumber evidence="7">1.4.3.-</ecNumber>
    </recommendedName>
</protein>
<dbReference type="SUPFAM" id="SSF54416">
    <property type="entry name" value="Amine oxidase N-terminal region"/>
    <property type="match status" value="2"/>
</dbReference>
<proteinExistence type="inferred from homology"/>
<name>A0ABR3SB91_9PEZI</name>
<comment type="similarity">
    <text evidence="2 7">Belongs to the copper/topaquinone oxidase family.</text>
</comment>
<evidence type="ECO:0000256" key="6">
    <source>
        <dbReference type="ARBA" id="ARBA00023008"/>
    </source>
</evidence>
<dbReference type="PRINTS" id="PR00766">
    <property type="entry name" value="CUDAOXIDASE"/>
</dbReference>
<evidence type="ECO:0000256" key="3">
    <source>
        <dbReference type="ARBA" id="ARBA00022723"/>
    </source>
</evidence>
<dbReference type="PANTHER" id="PTHR10638">
    <property type="entry name" value="COPPER AMINE OXIDASE"/>
    <property type="match status" value="1"/>
</dbReference>